<reference evidence="2 3" key="1">
    <citation type="submission" date="2024-09" db="EMBL/GenBank/DDBJ databases">
        <authorList>
            <person name="Sun Q."/>
            <person name="Mori K."/>
        </authorList>
    </citation>
    <scope>NUCLEOTIDE SEQUENCE [LARGE SCALE GENOMIC DNA]</scope>
    <source>
        <strain evidence="2 3">JCM 15389</strain>
    </source>
</reference>
<keyword evidence="1" id="KW-0472">Membrane</keyword>
<dbReference type="RefSeq" id="WP_248109215.1">
    <property type="nucleotide sequence ID" value="NZ_JAKHEX010000028.1"/>
</dbReference>
<feature type="transmembrane region" description="Helical" evidence="1">
    <location>
        <begin position="98"/>
        <end position="120"/>
    </location>
</feature>
<dbReference type="Proteomes" id="UP001589788">
    <property type="component" value="Unassembled WGS sequence"/>
</dbReference>
<keyword evidence="1" id="KW-0812">Transmembrane</keyword>
<proteinExistence type="predicted"/>
<organism evidence="2 3">
    <name type="scientific">Aciditerrimonas ferrireducens</name>
    <dbReference type="NCBI Taxonomy" id="667306"/>
    <lineage>
        <taxon>Bacteria</taxon>
        <taxon>Bacillati</taxon>
        <taxon>Actinomycetota</taxon>
        <taxon>Acidimicrobiia</taxon>
        <taxon>Acidimicrobiales</taxon>
        <taxon>Acidimicrobiaceae</taxon>
        <taxon>Aciditerrimonas</taxon>
    </lineage>
</organism>
<evidence type="ECO:0000313" key="2">
    <source>
        <dbReference type="EMBL" id="MFC0080851.1"/>
    </source>
</evidence>
<accession>A0ABV6BZJ6</accession>
<keyword evidence="3" id="KW-1185">Reference proteome</keyword>
<feature type="transmembrane region" description="Helical" evidence="1">
    <location>
        <begin position="141"/>
        <end position="161"/>
    </location>
</feature>
<sequence>MTTPELQAPADGVAAAAEAPSCPFEPLLGRSDTRPAQGSACPFSLRGSADRTMRRLLRVPERKAATADSAQRLFSTSMLISALRCLLSYVVFPILTPLLGTATGVGPAIGLPIAVVALVFDVRGVRRFWLANHRWRWPITFIYLGVMALVTVLLVGDVLQLA</sequence>
<comment type="caution">
    <text evidence="2">The sequence shown here is derived from an EMBL/GenBank/DDBJ whole genome shotgun (WGS) entry which is preliminary data.</text>
</comment>
<evidence type="ECO:0000313" key="3">
    <source>
        <dbReference type="Proteomes" id="UP001589788"/>
    </source>
</evidence>
<feature type="transmembrane region" description="Helical" evidence="1">
    <location>
        <begin position="73"/>
        <end position="92"/>
    </location>
</feature>
<gene>
    <name evidence="2" type="ORF">ACFFRE_01600</name>
</gene>
<keyword evidence="1" id="KW-1133">Transmembrane helix</keyword>
<protein>
    <submittedName>
        <fullName evidence="2">Uncharacterized protein</fullName>
    </submittedName>
</protein>
<dbReference type="EMBL" id="JBHLYQ010000007">
    <property type="protein sequence ID" value="MFC0080851.1"/>
    <property type="molecule type" value="Genomic_DNA"/>
</dbReference>
<name>A0ABV6BZJ6_9ACTN</name>
<evidence type="ECO:0000256" key="1">
    <source>
        <dbReference type="SAM" id="Phobius"/>
    </source>
</evidence>